<evidence type="ECO:0000259" key="2">
    <source>
        <dbReference type="SMART" id="SM00245"/>
    </source>
</evidence>
<dbReference type="Pfam" id="PF18294">
    <property type="entry name" value="Pept_S41_N"/>
    <property type="match status" value="1"/>
</dbReference>
<dbReference type="EMBL" id="JAVTTP010000001">
    <property type="protein sequence ID" value="MDT7830281.1"/>
    <property type="molecule type" value="Genomic_DNA"/>
</dbReference>
<keyword evidence="4" id="KW-1185">Reference proteome</keyword>
<dbReference type="Pfam" id="PF03572">
    <property type="entry name" value="Peptidase_S41"/>
    <property type="match status" value="1"/>
</dbReference>
<dbReference type="CDD" id="cd07561">
    <property type="entry name" value="Peptidase_S41_CPP_like"/>
    <property type="match status" value="1"/>
</dbReference>
<sequence>MKRYPKFLYFLALMGMILIGCETDDNIFPDIETETPDKDEPQTVADYPVEDFMWQAMNAYYFWQDEVDNLADDKFTGSSDPDYIDFLASEAHPGAFFDDKLLSDQDRFSYWNEDYKVHTKASSGITKSNGLEFNLYSDDGATVYGVVIYIAPGSDASGQDIKRGDVFIGVNGQDLNVDNYIPLLFSEASTYVLNMADFVDSVPVGNGKEIPLTKEDNFAENPILTSKVIERNGIKIGYLMYNQFVADYDDQLNEVFVTFKSENISELILDFRYNPGGRVSSAIQIASAVYGTKTDEVFLKAKYNDKIQSTLSDGQVEDKFFDKTIGSKTPLTTLELNRVFVLTTNSSASASELVINGLEPYVDVVQVGTKTRGKNEFSLTLVDDIENGYIYDPEREQFINPDNQWAIQPLLGRNANADGFFDYTEGLVPDFELTENIESLGVLGDEDERMLSFTLDLITGATAKKSILFDHALSAKPIANSKMFKPTSDHMFMDGLVKPTALTSQQK</sequence>
<proteinExistence type="predicted"/>
<organism evidence="3 4">
    <name type="scientific">Pricia mediterranea</name>
    <dbReference type="NCBI Taxonomy" id="3076079"/>
    <lineage>
        <taxon>Bacteria</taxon>
        <taxon>Pseudomonadati</taxon>
        <taxon>Bacteroidota</taxon>
        <taxon>Flavobacteriia</taxon>
        <taxon>Flavobacteriales</taxon>
        <taxon>Flavobacteriaceae</taxon>
        <taxon>Pricia</taxon>
    </lineage>
</organism>
<dbReference type="Gene3D" id="3.30.750.170">
    <property type="match status" value="1"/>
</dbReference>
<name>A0ABU3LAF1_9FLAO</name>
<dbReference type="SUPFAM" id="SSF52096">
    <property type="entry name" value="ClpP/crotonase"/>
    <property type="match status" value="1"/>
</dbReference>
<dbReference type="InterPro" id="IPR041613">
    <property type="entry name" value="Pept_S41_N"/>
</dbReference>
<dbReference type="SMART" id="SM00245">
    <property type="entry name" value="TSPc"/>
    <property type="match status" value="1"/>
</dbReference>
<reference evidence="3 4" key="1">
    <citation type="submission" date="2023-09" db="EMBL/GenBank/DDBJ databases">
        <title>Novel taxa isolated from Blanes Bay.</title>
        <authorList>
            <person name="Rey-Velasco X."/>
            <person name="Lucena T."/>
        </authorList>
    </citation>
    <scope>NUCLEOTIDE SEQUENCE [LARGE SCALE GENOMIC DNA]</scope>
    <source>
        <strain evidence="3 4">S334</strain>
    </source>
</reference>
<dbReference type="PANTHER" id="PTHR32060:SF30">
    <property type="entry name" value="CARBOXY-TERMINAL PROCESSING PROTEASE CTPA"/>
    <property type="match status" value="1"/>
</dbReference>
<dbReference type="Proteomes" id="UP001250656">
    <property type="component" value="Unassembled WGS sequence"/>
</dbReference>
<gene>
    <name evidence="3" type="ORF">RQM65_16555</name>
</gene>
<evidence type="ECO:0000256" key="1">
    <source>
        <dbReference type="SAM" id="SignalP"/>
    </source>
</evidence>
<dbReference type="PROSITE" id="PS51257">
    <property type="entry name" value="PROKAR_LIPOPROTEIN"/>
    <property type="match status" value="1"/>
</dbReference>
<comment type="caution">
    <text evidence="3">The sequence shown here is derived from an EMBL/GenBank/DDBJ whole genome shotgun (WGS) entry which is preliminary data.</text>
</comment>
<dbReference type="InterPro" id="IPR029045">
    <property type="entry name" value="ClpP/crotonase-like_dom_sf"/>
</dbReference>
<dbReference type="PANTHER" id="PTHR32060">
    <property type="entry name" value="TAIL-SPECIFIC PROTEASE"/>
    <property type="match status" value="1"/>
</dbReference>
<dbReference type="RefSeq" id="WP_314016530.1">
    <property type="nucleotide sequence ID" value="NZ_JAVTTP010000001.1"/>
</dbReference>
<dbReference type="InterPro" id="IPR036034">
    <property type="entry name" value="PDZ_sf"/>
</dbReference>
<evidence type="ECO:0000313" key="3">
    <source>
        <dbReference type="EMBL" id="MDT7830281.1"/>
    </source>
</evidence>
<feature type="domain" description="Tail specific protease" evidence="2">
    <location>
        <begin position="207"/>
        <end position="434"/>
    </location>
</feature>
<dbReference type="InterPro" id="IPR005151">
    <property type="entry name" value="Tail-specific_protease"/>
</dbReference>
<accession>A0ABU3LAF1</accession>
<feature type="chain" id="PRO_5046196408" evidence="1">
    <location>
        <begin position="21"/>
        <end position="507"/>
    </location>
</feature>
<keyword evidence="1" id="KW-0732">Signal</keyword>
<protein>
    <submittedName>
        <fullName evidence="3">S41 family peptidase</fullName>
    </submittedName>
</protein>
<feature type="signal peptide" evidence="1">
    <location>
        <begin position="1"/>
        <end position="20"/>
    </location>
</feature>
<evidence type="ECO:0000313" key="4">
    <source>
        <dbReference type="Proteomes" id="UP001250656"/>
    </source>
</evidence>
<dbReference type="Gene3D" id="2.30.42.10">
    <property type="match status" value="1"/>
</dbReference>
<dbReference type="Gene3D" id="3.90.226.10">
    <property type="entry name" value="2-enoyl-CoA Hydratase, Chain A, domain 1"/>
    <property type="match status" value="1"/>
</dbReference>